<dbReference type="EMBL" id="MU157934">
    <property type="protein sequence ID" value="KAF9522802.1"/>
    <property type="molecule type" value="Genomic_DNA"/>
</dbReference>
<comment type="caution">
    <text evidence="1">The sequence shown here is derived from an EMBL/GenBank/DDBJ whole genome shotgun (WGS) entry which is preliminary data.</text>
</comment>
<proteinExistence type="predicted"/>
<sequence>YNPDRPSYSYTNIPIRTHATYFETLQKLEEAPNENQRKIITKSTGVSRLPLCATSSAFFHPAFFPLDPFHLIYENCMAFLWDFMTTETKPHQVTHLPVQKAERLGVWVSNAMSTLPPSFCGPIRDIHLKRQSQYKVYEWMGLTHWYLVP</sequence>
<accession>A0A9P6E5A7</accession>
<feature type="non-terminal residue" evidence="1">
    <location>
        <position position="149"/>
    </location>
</feature>
<organism evidence="1 2">
    <name type="scientific">Crepidotus variabilis</name>
    <dbReference type="NCBI Taxonomy" id="179855"/>
    <lineage>
        <taxon>Eukaryota</taxon>
        <taxon>Fungi</taxon>
        <taxon>Dikarya</taxon>
        <taxon>Basidiomycota</taxon>
        <taxon>Agaricomycotina</taxon>
        <taxon>Agaricomycetes</taxon>
        <taxon>Agaricomycetidae</taxon>
        <taxon>Agaricales</taxon>
        <taxon>Agaricineae</taxon>
        <taxon>Crepidotaceae</taxon>
        <taxon>Crepidotus</taxon>
    </lineage>
</organism>
<protein>
    <submittedName>
        <fullName evidence="1">Uncharacterized protein</fullName>
    </submittedName>
</protein>
<feature type="non-terminal residue" evidence="1">
    <location>
        <position position="1"/>
    </location>
</feature>
<reference evidence="1" key="1">
    <citation type="submission" date="2020-11" db="EMBL/GenBank/DDBJ databases">
        <authorList>
            <consortium name="DOE Joint Genome Institute"/>
            <person name="Ahrendt S."/>
            <person name="Riley R."/>
            <person name="Andreopoulos W."/>
            <person name="Labutti K."/>
            <person name="Pangilinan J."/>
            <person name="Ruiz-Duenas F.J."/>
            <person name="Barrasa J.M."/>
            <person name="Sanchez-Garcia M."/>
            <person name="Camarero S."/>
            <person name="Miyauchi S."/>
            <person name="Serrano A."/>
            <person name="Linde D."/>
            <person name="Babiker R."/>
            <person name="Drula E."/>
            <person name="Ayuso-Fernandez I."/>
            <person name="Pacheco R."/>
            <person name="Padilla G."/>
            <person name="Ferreira P."/>
            <person name="Barriuso J."/>
            <person name="Kellner H."/>
            <person name="Castanera R."/>
            <person name="Alfaro M."/>
            <person name="Ramirez L."/>
            <person name="Pisabarro A.G."/>
            <person name="Kuo A."/>
            <person name="Tritt A."/>
            <person name="Lipzen A."/>
            <person name="He G."/>
            <person name="Yan M."/>
            <person name="Ng V."/>
            <person name="Cullen D."/>
            <person name="Martin F."/>
            <person name="Rosso M.-N."/>
            <person name="Henrissat B."/>
            <person name="Hibbett D."/>
            <person name="Martinez A.T."/>
            <person name="Grigoriev I.V."/>
        </authorList>
    </citation>
    <scope>NUCLEOTIDE SEQUENCE</scope>
    <source>
        <strain evidence="1">CBS 506.95</strain>
    </source>
</reference>
<keyword evidence="2" id="KW-1185">Reference proteome</keyword>
<dbReference type="AlphaFoldDB" id="A0A9P6E5A7"/>
<dbReference type="OrthoDB" id="3359887at2759"/>
<name>A0A9P6E5A7_9AGAR</name>
<dbReference type="Proteomes" id="UP000807306">
    <property type="component" value="Unassembled WGS sequence"/>
</dbReference>
<evidence type="ECO:0000313" key="2">
    <source>
        <dbReference type="Proteomes" id="UP000807306"/>
    </source>
</evidence>
<gene>
    <name evidence="1" type="ORF">CPB83DRAFT_736485</name>
</gene>
<evidence type="ECO:0000313" key="1">
    <source>
        <dbReference type="EMBL" id="KAF9522802.1"/>
    </source>
</evidence>